<dbReference type="PANTHER" id="PTHR19375">
    <property type="entry name" value="HEAT SHOCK PROTEIN 70KDA"/>
    <property type="match status" value="1"/>
</dbReference>
<evidence type="ECO:0000256" key="1">
    <source>
        <dbReference type="ARBA" id="ARBA00007381"/>
    </source>
</evidence>
<dbReference type="PRINTS" id="PR00301">
    <property type="entry name" value="HEATSHOCK70"/>
</dbReference>
<dbReference type="InterPro" id="IPR001279">
    <property type="entry name" value="Metallo-B-lactamas"/>
</dbReference>
<dbReference type="PROSITE" id="PS00329">
    <property type="entry name" value="HSP70_2"/>
    <property type="match status" value="1"/>
</dbReference>
<feature type="domain" description="Metallo-beta-lactamase" evidence="4">
    <location>
        <begin position="148"/>
        <end position="357"/>
    </location>
</feature>
<dbReference type="InterPro" id="IPR036866">
    <property type="entry name" value="RibonucZ/Hydroxyglut_hydro"/>
</dbReference>
<gene>
    <name evidence="5" type="ORF">BV898_16475</name>
</gene>
<comment type="caution">
    <text evidence="5">The sequence shown here is derived from an EMBL/GenBank/DDBJ whole genome shotgun (WGS) entry which is preliminary data.</text>
</comment>
<dbReference type="Gene3D" id="3.30.420.40">
    <property type="match status" value="2"/>
</dbReference>
<dbReference type="Gene3D" id="3.60.15.10">
    <property type="entry name" value="Ribonuclease Z/Hydroxyacylglutathione hydrolase-like"/>
    <property type="match status" value="1"/>
</dbReference>
<keyword evidence="3" id="KW-0067">ATP-binding</keyword>
<dbReference type="SUPFAM" id="SSF53067">
    <property type="entry name" value="Actin-like ATPase domain"/>
    <property type="match status" value="2"/>
</dbReference>
<comment type="similarity">
    <text evidence="1">Belongs to the heat shock protein 70 family.</text>
</comment>
<evidence type="ECO:0000256" key="3">
    <source>
        <dbReference type="ARBA" id="ARBA00022840"/>
    </source>
</evidence>
<evidence type="ECO:0000313" key="6">
    <source>
        <dbReference type="Proteomes" id="UP000192578"/>
    </source>
</evidence>
<dbReference type="GO" id="GO:0005524">
    <property type="term" value="F:ATP binding"/>
    <property type="evidence" value="ECO:0007669"/>
    <property type="project" value="UniProtKB-KW"/>
</dbReference>
<name>A0A9X6NEV1_HYPEX</name>
<evidence type="ECO:0000256" key="2">
    <source>
        <dbReference type="ARBA" id="ARBA00022741"/>
    </source>
</evidence>
<organism evidence="5 6">
    <name type="scientific">Hypsibius exemplaris</name>
    <name type="common">Freshwater tardigrade</name>
    <dbReference type="NCBI Taxonomy" id="2072580"/>
    <lineage>
        <taxon>Eukaryota</taxon>
        <taxon>Metazoa</taxon>
        <taxon>Ecdysozoa</taxon>
        <taxon>Tardigrada</taxon>
        <taxon>Eutardigrada</taxon>
        <taxon>Parachela</taxon>
        <taxon>Hypsibioidea</taxon>
        <taxon>Hypsibiidae</taxon>
        <taxon>Hypsibius</taxon>
    </lineage>
</organism>
<accession>A0A9X6NEV1</accession>
<dbReference type="InterPro" id="IPR043129">
    <property type="entry name" value="ATPase_NBD"/>
</dbReference>
<dbReference type="InterPro" id="IPR018181">
    <property type="entry name" value="Heat_shock_70_CS"/>
</dbReference>
<dbReference type="SUPFAM" id="SSF56281">
    <property type="entry name" value="Metallo-hydrolase/oxidoreductase"/>
    <property type="match status" value="1"/>
</dbReference>
<evidence type="ECO:0000259" key="4">
    <source>
        <dbReference type="SMART" id="SM00849"/>
    </source>
</evidence>
<dbReference type="Pfam" id="PF00012">
    <property type="entry name" value="HSP70"/>
    <property type="match status" value="1"/>
</dbReference>
<sequence>MMEIAEAYLGKKVTHAVVTVPAYFNDAEWAATKDAGTISGLTVMRIINEPTTAAIAYGLDKKVEKNILVFDLGGGTFDVSLLTIDNGVFEVKTPGPGFFRLMLGDFEVTAISDGTGAFPPEALMPNAPKEELLRARQRAFVRTPAPMSCNAFLVNTKKHLVLIDTGAGSLMGPSFGKLVENIRAAGYQPEQIDNVLLTHLHPDHVGGVTSSTNNHEMRFPNAVIRTSQAEVDFWLNPARQANASGHLKKTFGQAQAALAPYQVLDRLKTFNATEKEILPGFRVVIRAGHSPGHTQFFVESRCRTMVAWGDITHFEWVQLANPALTVVYDIKQPEAAKDRLELLELVVEKKIMVAAAHIAFPGLGYLRRVAGRRYDWVPVRYDSELTRVTTADFLAENSATTSN</sequence>
<reference evidence="6" key="1">
    <citation type="submission" date="2017-01" db="EMBL/GenBank/DDBJ databases">
        <title>Comparative genomics of anhydrobiosis in the tardigrade Hypsibius dujardini.</title>
        <authorList>
            <person name="Yoshida Y."/>
            <person name="Koutsovoulos G."/>
            <person name="Laetsch D."/>
            <person name="Stevens L."/>
            <person name="Kumar S."/>
            <person name="Horikawa D."/>
            <person name="Ishino K."/>
            <person name="Komine S."/>
            <person name="Tomita M."/>
            <person name="Blaxter M."/>
            <person name="Arakawa K."/>
        </authorList>
    </citation>
    <scope>NUCLEOTIDE SEQUENCE [LARGE SCALE GENOMIC DNA]</scope>
    <source>
        <strain evidence="6">Z151</strain>
    </source>
</reference>
<dbReference type="CDD" id="cd07720">
    <property type="entry name" value="OPHC2-like_MBL-fold"/>
    <property type="match status" value="1"/>
</dbReference>
<evidence type="ECO:0000313" key="5">
    <source>
        <dbReference type="EMBL" id="OWA52019.1"/>
    </source>
</evidence>
<protein>
    <submittedName>
        <fullName evidence="5">78 kDa glucose-regulated protein</fullName>
    </submittedName>
</protein>
<proteinExistence type="inferred from homology"/>
<dbReference type="InterPro" id="IPR013126">
    <property type="entry name" value="Hsp_70_fam"/>
</dbReference>
<dbReference type="SMART" id="SM00849">
    <property type="entry name" value="Lactamase_B"/>
    <property type="match status" value="1"/>
</dbReference>
<dbReference type="FunFam" id="3.30.420.40:FF:000545">
    <property type="entry name" value="Endoplasmic reticulum chaperone BiP"/>
    <property type="match status" value="1"/>
</dbReference>
<keyword evidence="2" id="KW-0547">Nucleotide-binding</keyword>
<dbReference type="Pfam" id="PF00753">
    <property type="entry name" value="Lactamase_B"/>
    <property type="match status" value="1"/>
</dbReference>
<dbReference type="Proteomes" id="UP000192578">
    <property type="component" value="Unassembled WGS sequence"/>
</dbReference>
<dbReference type="OrthoDB" id="6718630at2759"/>
<keyword evidence="6" id="KW-1185">Reference proteome</keyword>
<dbReference type="AlphaFoldDB" id="A0A9X6NEV1"/>
<dbReference type="EMBL" id="MTYJ01000247">
    <property type="protein sequence ID" value="OWA52019.1"/>
    <property type="molecule type" value="Genomic_DNA"/>
</dbReference>
<dbReference type="GO" id="GO:0140662">
    <property type="term" value="F:ATP-dependent protein folding chaperone"/>
    <property type="evidence" value="ECO:0007669"/>
    <property type="project" value="InterPro"/>
</dbReference>